<dbReference type="InterPro" id="IPR011009">
    <property type="entry name" value="Kinase-like_dom_sf"/>
</dbReference>
<dbReference type="FunFam" id="1.10.510.10:FF:000048">
    <property type="entry name" value="Protein kinase C"/>
    <property type="match status" value="1"/>
</dbReference>
<gene>
    <name evidence="9" type="ORF">DAPK24_000470</name>
</gene>
<dbReference type="Pfam" id="PF00433">
    <property type="entry name" value="Pkinase_C"/>
    <property type="match status" value="1"/>
</dbReference>
<protein>
    <recommendedName>
        <fullName evidence="11">Protein kinase domain-containing protein</fullName>
    </recommendedName>
</protein>
<evidence type="ECO:0000313" key="10">
    <source>
        <dbReference type="Proteomes" id="UP001378960"/>
    </source>
</evidence>
<dbReference type="InterPro" id="IPR045270">
    <property type="entry name" value="STKc_AGC"/>
</dbReference>
<evidence type="ECO:0008006" key="11">
    <source>
        <dbReference type="Google" id="ProtNLM"/>
    </source>
</evidence>
<evidence type="ECO:0000313" key="9">
    <source>
        <dbReference type="EMBL" id="GMM43472.1"/>
    </source>
</evidence>
<dbReference type="GO" id="GO:0004674">
    <property type="term" value="F:protein serine/threonine kinase activity"/>
    <property type="evidence" value="ECO:0007669"/>
    <property type="project" value="UniProtKB-KW"/>
</dbReference>
<sequence>MNDNNEGNINSILFEKREILNITPISTLSRQISEINLNNSDNNDDEGDIVLPHTKRRSSVLRRMSVGYQIDDNQKLKTKLDIFTDTNDELYKRSNSNTPNCKINDFEKLKVLGQGAYGKVILVKNKYNGKLFAQKELKKASIIINNKNIERTLSERTILSKITSHQNIVKLFYALHDNSKLYLLMEFIPGGELFKYLIKENFLNEKSSCFYIIQMSMALNFLHKFGIVYRDLKPENCMLDKDGYLILTDFGLAKKSTDDQDDNNWCNSIIGTPEYAAPEVLKGENYGSLADWWSLGCVLFDLLTGNPPFTGNNHQKIINKVLKEKPKYPFHLMTSSKELLNKLLNKNIDKRFNVDDNWISYQKFSFFRHYKFKDIENRNIEPPIKPIINNLENAENFDIEFTNMKISDLNGDLNVDSNINDNDCFNGFSYTASNSFMDSYLK</sequence>
<dbReference type="SUPFAM" id="SSF56112">
    <property type="entry name" value="Protein kinase-like (PK-like)"/>
    <property type="match status" value="1"/>
</dbReference>
<dbReference type="AlphaFoldDB" id="A0AAV5QWQ4"/>
<dbReference type="SMART" id="SM00133">
    <property type="entry name" value="S_TK_X"/>
    <property type="match status" value="1"/>
</dbReference>
<keyword evidence="10" id="KW-1185">Reference proteome</keyword>
<dbReference type="PANTHER" id="PTHR24351">
    <property type="entry name" value="RIBOSOMAL PROTEIN S6 KINASE"/>
    <property type="match status" value="1"/>
</dbReference>
<dbReference type="CDD" id="cd05123">
    <property type="entry name" value="STKc_AGC"/>
    <property type="match status" value="1"/>
</dbReference>
<feature type="domain" description="Protein kinase" evidence="7">
    <location>
        <begin position="106"/>
        <end position="367"/>
    </location>
</feature>
<evidence type="ECO:0000259" key="7">
    <source>
        <dbReference type="PROSITE" id="PS50011"/>
    </source>
</evidence>
<dbReference type="EMBL" id="BTGB01000001">
    <property type="protein sequence ID" value="GMM43472.1"/>
    <property type="molecule type" value="Genomic_DNA"/>
</dbReference>
<evidence type="ECO:0000256" key="4">
    <source>
        <dbReference type="ARBA" id="ARBA00022741"/>
    </source>
</evidence>
<dbReference type="Pfam" id="PF00069">
    <property type="entry name" value="Pkinase"/>
    <property type="match status" value="1"/>
</dbReference>
<keyword evidence="1" id="KW-0723">Serine/threonine-protein kinase</keyword>
<evidence type="ECO:0000256" key="5">
    <source>
        <dbReference type="ARBA" id="ARBA00022777"/>
    </source>
</evidence>
<proteinExistence type="predicted"/>
<evidence type="ECO:0000256" key="3">
    <source>
        <dbReference type="ARBA" id="ARBA00022679"/>
    </source>
</evidence>
<keyword evidence="5" id="KW-0418">Kinase</keyword>
<dbReference type="InterPro" id="IPR000961">
    <property type="entry name" value="AGC-kinase_C"/>
</dbReference>
<dbReference type="SMART" id="SM00220">
    <property type="entry name" value="S_TKc"/>
    <property type="match status" value="1"/>
</dbReference>
<dbReference type="PROSITE" id="PS00108">
    <property type="entry name" value="PROTEIN_KINASE_ST"/>
    <property type="match status" value="1"/>
</dbReference>
<keyword evidence="2" id="KW-0597">Phosphoprotein</keyword>
<dbReference type="Gene3D" id="3.30.200.20">
    <property type="entry name" value="Phosphorylase Kinase, domain 1"/>
    <property type="match status" value="1"/>
</dbReference>
<dbReference type="InterPro" id="IPR000719">
    <property type="entry name" value="Prot_kinase_dom"/>
</dbReference>
<evidence type="ECO:0000259" key="8">
    <source>
        <dbReference type="PROSITE" id="PS51285"/>
    </source>
</evidence>
<comment type="caution">
    <text evidence="9">The sequence shown here is derived from an EMBL/GenBank/DDBJ whole genome shotgun (WGS) entry which is preliminary data.</text>
</comment>
<evidence type="ECO:0000256" key="2">
    <source>
        <dbReference type="ARBA" id="ARBA00022553"/>
    </source>
</evidence>
<organism evidence="9 10">
    <name type="scientific">Pichia kluyveri</name>
    <name type="common">Yeast</name>
    <dbReference type="NCBI Taxonomy" id="36015"/>
    <lineage>
        <taxon>Eukaryota</taxon>
        <taxon>Fungi</taxon>
        <taxon>Dikarya</taxon>
        <taxon>Ascomycota</taxon>
        <taxon>Saccharomycotina</taxon>
        <taxon>Pichiomycetes</taxon>
        <taxon>Pichiales</taxon>
        <taxon>Pichiaceae</taxon>
        <taxon>Pichia</taxon>
    </lineage>
</organism>
<keyword evidence="3" id="KW-0808">Transferase</keyword>
<dbReference type="InterPro" id="IPR017892">
    <property type="entry name" value="Pkinase_C"/>
</dbReference>
<reference evidence="9 10" key="1">
    <citation type="journal article" date="2023" name="Elife">
        <title>Identification of key yeast species and microbe-microbe interactions impacting larval growth of Drosophila in the wild.</title>
        <authorList>
            <person name="Mure A."/>
            <person name="Sugiura Y."/>
            <person name="Maeda R."/>
            <person name="Honda K."/>
            <person name="Sakurai N."/>
            <person name="Takahashi Y."/>
            <person name="Watada M."/>
            <person name="Katoh T."/>
            <person name="Gotoh A."/>
            <person name="Gotoh Y."/>
            <person name="Taniguchi I."/>
            <person name="Nakamura K."/>
            <person name="Hayashi T."/>
            <person name="Katayama T."/>
            <person name="Uemura T."/>
            <person name="Hattori Y."/>
        </authorList>
    </citation>
    <scope>NUCLEOTIDE SEQUENCE [LARGE SCALE GENOMIC DNA]</scope>
    <source>
        <strain evidence="9 10">PK-24</strain>
    </source>
</reference>
<dbReference type="FunFam" id="3.30.200.20:FF:000042">
    <property type="entry name" value="Aurora kinase A"/>
    <property type="match status" value="1"/>
</dbReference>
<keyword evidence="4" id="KW-0547">Nucleotide-binding</keyword>
<dbReference type="Gene3D" id="1.10.510.10">
    <property type="entry name" value="Transferase(Phosphotransferase) domain 1"/>
    <property type="match status" value="1"/>
</dbReference>
<dbReference type="GO" id="GO:0005524">
    <property type="term" value="F:ATP binding"/>
    <property type="evidence" value="ECO:0007669"/>
    <property type="project" value="UniProtKB-KW"/>
</dbReference>
<dbReference type="Proteomes" id="UP001378960">
    <property type="component" value="Unassembled WGS sequence"/>
</dbReference>
<dbReference type="InterPro" id="IPR008271">
    <property type="entry name" value="Ser/Thr_kinase_AS"/>
</dbReference>
<dbReference type="PROSITE" id="PS51285">
    <property type="entry name" value="AGC_KINASE_CTER"/>
    <property type="match status" value="1"/>
</dbReference>
<name>A0AAV5QWQ4_PICKL</name>
<dbReference type="PROSITE" id="PS50011">
    <property type="entry name" value="PROTEIN_KINASE_DOM"/>
    <property type="match status" value="1"/>
</dbReference>
<keyword evidence="6" id="KW-0067">ATP-binding</keyword>
<evidence type="ECO:0000256" key="1">
    <source>
        <dbReference type="ARBA" id="ARBA00022527"/>
    </source>
</evidence>
<feature type="domain" description="AGC-kinase C-terminal" evidence="8">
    <location>
        <begin position="368"/>
        <end position="440"/>
    </location>
</feature>
<accession>A0AAV5QWQ4</accession>
<evidence type="ECO:0000256" key="6">
    <source>
        <dbReference type="ARBA" id="ARBA00022840"/>
    </source>
</evidence>